<gene>
    <name evidence="2" type="primary">galE1</name>
    <name evidence="2" type="ORF">Phou_094730</name>
</gene>
<dbReference type="PANTHER" id="PTHR43245">
    <property type="entry name" value="BIFUNCTIONAL POLYMYXIN RESISTANCE PROTEIN ARNA"/>
    <property type="match status" value="1"/>
</dbReference>
<dbReference type="Proteomes" id="UP000482800">
    <property type="component" value="Unassembled WGS sequence"/>
</dbReference>
<feature type="domain" description="NAD-dependent epimerase/dehydratase" evidence="1">
    <location>
        <begin position="4"/>
        <end position="218"/>
    </location>
</feature>
<dbReference type="InterPro" id="IPR050177">
    <property type="entry name" value="Lipid_A_modif_metabolic_enz"/>
</dbReference>
<evidence type="ECO:0000259" key="1">
    <source>
        <dbReference type="Pfam" id="PF01370"/>
    </source>
</evidence>
<proteinExistence type="predicted"/>
<evidence type="ECO:0000313" key="2">
    <source>
        <dbReference type="EMBL" id="GFJ85293.1"/>
    </source>
</evidence>
<comment type="caution">
    <text evidence="2">The sequence shown here is derived from an EMBL/GenBank/DDBJ whole genome shotgun (WGS) entry which is preliminary data.</text>
</comment>
<dbReference type="InterPro" id="IPR036291">
    <property type="entry name" value="NAD(P)-bd_dom_sf"/>
</dbReference>
<protein>
    <submittedName>
        <fullName evidence="2">dTDP-4-dehydrorhamnose 3,5-epimerase</fullName>
    </submittedName>
</protein>
<reference evidence="2 3" key="2">
    <citation type="submission" date="2020-03" db="EMBL/GenBank/DDBJ databases">
        <authorList>
            <person name="Ichikawa N."/>
            <person name="Kimura A."/>
            <person name="Kitahashi Y."/>
            <person name="Uohara A."/>
        </authorList>
    </citation>
    <scope>NUCLEOTIDE SEQUENCE [LARGE SCALE GENOMIC DNA]</scope>
    <source>
        <strain evidence="2 3">NBRC 108639</strain>
    </source>
</reference>
<organism evidence="2 3">
    <name type="scientific">Phytohabitans houttuyneae</name>
    <dbReference type="NCBI Taxonomy" id="1076126"/>
    <lineage>
        <taxon>Bacteria</taxon>
        <taxon>Bacillati</taxon>
        <taxon>Actinomycetota</taxon>
        <taxon>Actinomycetes</taxon>
        <taxon>Micromonosporales</taxon>
        <taxon>Micromonosporaceae</taxon>
    </lineage>
</organism>
<dbReference type="RefSeq" id="WP_173070266.1">
    <property type="nucleotide sequence ID" value="NZ_BAABGO010000025.1"/>
</dbReference>
<sequence>MRTLITGPTGRVGSRYVRRQLDLHRPVRVLVRSEAQVAPWWNGGAEVVVGDLREPETSRRAVKGVDAVVHIAAAFRGVPDDEAWAVNRDATIALARAALEAGVGRFVFVSTNLVYGPGRGRPSNERDDPRPAGAYPAGKAAAETELLRLHREHGLPVRIARLAFVYGDGDPHLAESLAWARRWAPHQRLHLVHHADVAQALDRILAAEGVDGQVFNVADDAPMTALELLRANLEEPDPEAAARPLDDPWAGIVDTHRIRAELGYRPLYPTLYTAQAAGAL</sequence>
<reference evidence="2 3" key="1">
    <citation type="submission" date="2020-03" db="EMBL/GenBank/DDBJ databases">
        <title>Whole genome shotgun sequence of Phytohabitans houttuyneae NBRC 108639.</title>
        <authorList>
            <person name="Komaki H."/>
            <person name="Tamura T."/>
        </authorList>
    </citation>
    <scope>NUCLEOTIDE SEQUENCE [LARGE SCALE GENOMIC DNA]</scope>
    <source>
        <strain evidence="2 3">NBRC 108639</strain>
    </source>
</reference>
<dbReference type="Gene3D" id="3.40.50.720">
    <property type="entry name" value="NAD(P)-binding Rossmann-like Domain"/>
    <property type="match status" value="1"/>
</dbReference>
<dbReference type="EMBL" id="BLPF01000004">
    <property type="protein sequence ID" value="GFJ85293.1"/>
    <property type="molecule type" value="Genomic_DNA"/>
</dbReference>
<keyword evidence="3" id="KW-1185">Reference proteome</keyword>
<dbReference type="Pfam" id="PF01370">
    <property type="entry name" value="Epimerase"/>
    <property type="match status" value="1"/>
</dbReference>
<dbReference type="AlphaFoldDB" id="A0A6V8KJC4"/>
<evidence type="ECO:0000313" key="3">
    <source>
        <dbReference type="Proteomes" id="UP000482800"/>
    </source>
</evidence>
<name>A0A6V8KJC4_9ACTN</name>
<dbReference type="InterPro" id="IPR001509">
    <property type="entry name" value="Epimerase_deHydtase"/>
</dbReference>
<dbReference type="SUPFAM" id="SSF51735">
    <property type="entry name" value="NAD(P)-binding Rossmann-fold domains"/>
    <property type="match status" value="1"/>
</dbReference>
<accession>A0A6V8KJC4</accession>